<gene>
    <name evidence="2" type="ORF">FP2506_01480</name>
</gene>
<organism evidence="2 3">
    <name type="scientific">Fulvimarina pelagi HTCC2506</name>
    <dbReference type="NCBI Taxonomy" id="314231"/>
    <lineage>
        <taxon>Bacteria</taxon>
        <taxon>Pseudomonadati</taxon>
        <taxon>Pseudomonadota</taxon>
        <taxon>Alphaproteobacteria</taxon>
        <taxon>Hyphomicrobiales</taxon>
        <taxon>Aurantimonadaceae</taxon>
        <taxon>Fulvimarina</taxon>
    </lineage>
</organism>
<dbReference type="HOGENOM" id="CLU_121449_0_0_5"/>
<comment type="caution">
    <text evidence="2">The sequence shown here is derived from an EMBL/GenBank/DDBJ whole genome shotgun (WGS) entry which is preliminary data.</text>
</comment>
<dbReference type="Gene3D" id="3.40.50.1010">
    <property type="entry name" value="5'-nuclease"/>
    <property type="match status" value="1"/>
</dbReference>
<dbReference type="RefSeq" id="WP_007065446.1">
    <property type="nucleotide sequence ID" value="NZ_DS022272.1"/>
</dbReference>
<evidence type="ECO:0000259" key="1">
    <source>
        <dbReference type="Pfam" id="PF01850"/>
    </source>
</evidence>
<accession>Q0G201</accession>
<proteinExistence type="predicted"/>
<keyword evidence="3" id="KW-1185">Reference proteome</keyword>
<dbReference type="EMBL" id="AATP01000003">
    <property type="protein sequence ID" value="EAU41397.1"/>
    <property type="molecule type" value="Genomic_DNA"/>
</dbReference>
<dbReference type="PANTHER" id="PTHR39664:SF2">
    <property type="entry name" value="NUCLEIC ACID-BINDING PROTEIN, CONTAINING PIN DOMAIN-RELATED"/>
    <property type="match status" value="1"/>
</dbReference>
<dbReference type="AlphaFoldDB" id="Q0G201"/>
<dbReference type="PANTHER" id="PTHR39664">
    <property type="match status" value="1"/>
</dbReference>
<dbReference type="InterPro" id="IPR002716">
    <property type="entry name" value="PIN_dom"/>
</dbReference>
<feature type="domain" description="PIN" evidence="1">
    <location>
        <begin position="6"/>
        <end position="117"/>
    </location>
</feature>
<evidence type="ECO:0000313" key="2">
    <source>
        <dbReference type="EMBL" id="EAU41397.1"/>
    </source>
</evidence>
<dbReference type="SUPFAM" id="SSF88723">
    <property type="entry name" value="PIN domain-like"/>
    <property type="match status" value="1"/>
</dbReference>
<dbReference type="InterPro" id="IPR029060">
    <property type="entry name" value="PIN-like_dom_sf"/>
</dbReference>
<dbReference type="STRING" id="217511.GCA_001463845_02231"/>
<name>Q0G201_9HYPH</name>
<dbReference type="CDD" id="cd18683">
    <property type="entry name" value="PIN_VapC-like"/>
    <property type="match status" value="1"/>
</dbReference>
<evidence type="ECO:0000313" key="3">
    <source>
        <dbReference type="Proteomes" id="UP000004310"/>
    </source>
</evidence>
<dbReference type="Pfam" id="PF01850">
    <property type="entry name" value="PIN"/>
    <property type="match status" value="1"/>
</dbReference>
<dbReference type="eggNOG" id="COG5611">
    <property type="taxonomic scope" value="Bacteria"/>
</dbReference>
<dbReference type="Proteomes" id="UP000004310">
    <property type="component" value="Unassembled WGS sequence"/>
</dbReference>
<sequence>MKVAADTNVLVRSAVGDDPEQALLAAELLVNAEIVFVATEVLCEFVWVLRRGYRIEDAAIADAIRKLIDAPNVRADRLAAEAGIAMLEAGGDFADGVIAYSGRIAGADMFVSFDRQAIKALKTLGENAHDLSGGVPQDIPR</sequence>
<protein>
    <recommendedName>
        <fullName evidence="1">PIN domain-containing protein</fullName>
    </recommendedName>
</protein>
<reference evidence="2 3" key="1">
    <citation type="journal article" date="2010" name="J. Bacteriol.">
        <title>Genome sequence of Fulvimarina pelagi HTCC2506T, a Mn(II)-oxidizing alphaproteobacterium possessing an aerobic anoxygenic photosynthetic gene cluster and Xanthorhodopsin.</title>
        <authorList>
            <person name="Kang I."/>
            <person name="Oh H.M."/>
            <person name="Lim S.I."/>
            <person name="Ferriera S."/>
            <person name="Giovannoni S.J."/>
            <person name="Cho J.C."/>
        </authorList>
    </citation>
    <scope>NUCLEOTIDE SEQUENCE [LARGE SCALE GENOMIC DNA]</scope>
    <source>
        <strain evidence="2 3">HTCC2506</strain>
    </source>
</reference>